<evidence type="ECO:0000259" key="1">
    <source>
        <dbReference type="SMART" id="SM00897"/>
    </source>
</evidence>
<dbReference type="Proteomes" id="UP001226762">
    <property type="component" value="Unassembled WGS sequence"/>
</dbReference>
<accession>A0AAE3WAN3</accession>
<feature type="domain" description="FIST C-domain" evidence="2">
    <location>
        <begin position="242"/>
        <end position="371"/>
    </location>
</feature>
<evidence type="ECO:0000259" key="2">
    <source>
        <dbReference type="SMART" id="SM01204"/>
    </source>
</evidence>
<sequence>MDLDPGPARATQTAPLVLRTASVRHDHPHAIETLAAHINTGDLELVVLLVSPQADFASVIRDASACCTGTTVIGCTTAGEISEAGYTEGEIVAIGFPREHFRARATLIPDLTDYDAQALIDRMIQTRHEMALDEPDWSHEFNFIMIDGLSTLEDKLVSDIAMGLGPVPLFGGSAGDGEDFGATFVLCDGAAHSNAAILTQIRTRCPVRVFKTDHLVPTEQRLVVTGADPARRTVHEINAEPAAREYARILGKDPEQLTTFTFAAHPVVVRIGGQHHVRSIQRVAENGDLVFFSAIDEGLVLTLAEPRDMVEHLREEMERLSETRKPAVILGCDCVLRRLEAQETQVTGALSEILRDNHVVGFSTYGEQFNSMHVNQTLTGVAIYPPDEDKSP</sequence>
<evidence type="ECO:0000313" key="4">
    <source>
        <dbReference type="Proteomes" id="UP001226762"/>
    </source>
</evidence>
<dbReference type="InterPro" id="IPR019494">
    <property type="entry name" value="FIST_C"/>
</dbReference>
<proteinExistence type="predicted"/>
<gene>
    <name evidence="3" type="ORF">NO357_07305</name>
</gene>
<dbReference type="SMART" id="SM01204">
    <property type="entry name" value="FIST_C"/>
    <property type="match status" value="1"/>
</dbReference>
<dbReference type="InterPro" id="IPR013702">
    <property type="entry name" value="FIST_domain_N"/>
</dbReference>
<dbReference type="Pfam" id="PF08495">
    <property type="entry name" value="FIST"/>
    <property type="match status" value="1"/>
</dbReference>
<protein>
    <submittedName>
        <fullName evidence="3">FIST C-terminal domain-containing protein</fullName>
    </submittedName>
</protein>
<dbReference type="AlphaFoldDB" id="A0AAE3WAN3"/>
<dbReference type="EMBL" id="JANHAX010000002">
    <property type="protein sequence ID" value="MDQ2089701.1"/>
    <property type="molecule type" value="Genomic_DNA"/>
</dbReference>
<dbReference type="Pfam" id="PF10442">
    <property type="entry name" value="FIST_C"/>
    <property type="match status" value="1"/>
</dbReference>
<organism evidence="3 4">
    <name type="scientific">Marimonas arenosa</name>
    <dbReference type="NCBI Taxonomy" id="1795305"/>
    <lineage>
        <taxon>Bacteria</taxon>
        <taxon>Pseudomonadati</taxon>
        <taxon>Pseudomonadota</taxon>
        <taxon>Alphaproteobacteria</taxon>
        <taxon>Rhodobacterales</taxon>
        <taxon>Paracoccaceae</taxon>
        <taxon>Marimonas</taxon>
    </lineage>
</organism>
<dbReference type="PANTHER" id="PTHR40252">
    <property type="entry name" value="BLR0328 PROTEIN"/>
    <property type="match status" value="1"/>
</dbReference>
<keyword evidence="4" id="KW-1185">Reference proteome</keyword>
<name>A0AAE3WAN3_9RHOB</name>
<reference evidence="3" key="2">
    <citation type="submission" date="2023-02" db="EMBL/GenBank/DDBJ databases">
        <title>'Rhodoalgimonas zhirmunskyi' gen. nov., isolated from a red alga.</title>
        <authorList>
            <person name="Nedashkovskaya O.I."/>
            <person name="Otstavnykh N.Y."/>
            <person name="Bystritskaya E.P."/>
            <person name="Balabanova L.A."/>
            <person name="Isaeva M.P."/>
        </authorList>
    </citation>
    <scope>NUCLEOTIDE SEQUENCE</scope>
    <source>
        <strain evidence="3">KCTC 52189</strain>
    </source>
</reference>
<dbReference type="SMART" id="SM00897">
    <property type="entry name" value="FIST"/>
    <property type="match status" value="1"/>
</dbReference>
<dbReference type="RefSeq" id="WP_306734972.1">
    <property type="nucleotide sequence ID" value="NZ_JANHAX010000002.1"/>
</dbReference>
<evidence type="ECO:0000313" key="3">
    <source>
        <dbReference type="EMBL" id="MDQ2089701.1"/>
    </source>
</evidence>
<reference evidence="3" key="1">
    <citation type="submission" date="2022-07" db="EMBL/GenBank/DDBJ databases">
        <authorList>
            <person name="Otstavnykh N."/>
            <person name="Isaeva M."/>
            <person name="Bystritskaya E."/>
        </authorList>
    </citation>
    <scope>NUCLEOTIDE SEQUENCE</scope>
    <source>
        <strain evidence="3">KCTC 52189</strain>
    </source>
</reference>
<dbReference type="PANTHER" id="PTHR40252:SF2">
    <property type="entry name" value="BLR0328 PROTEIN"/>
    <property type="match status" value="1"/>
</dbReference>
<feature type="domain" description="FIST" evidence="1">
    <location>
        <begin position="42"/>
        <end position="241"/>
    </location>
</feature>
<comment type="caution">
    <text evidence="3">The sequence shown here is derived from an EMBL/GenBank/DDBJ whole genome shotgun (WGS) entry which is preliminary data.</text>
</comment>